<sequence length="279" mass="30823">MRRQAKEKKMMIATDAHFQGDIPAIYEQFLVPILFEGYASDLAARIANCHPERVLEVAAGSGVLTRAMAARLAPEVQIVATDLNQAMLDIAAKKGVGRQVEWKQADALELPFESTSFDVVACQFGVMFFPDKQRGYSQILRVLKPKGTFLFNTWASLAENEIARTVSEAIVTAFPDDPTRFLERTPHGYCERETIETDLRHAGFRKVTIDTIDMAAHAPSPRDVAIAFCRGTPLKMEIAARAADDEKAVRAVAAALEQRFGSGRIHGNLRAHVVVAEVR</sequence>
<keyword evidence="2" id="KW-0808">Transferase</keyword>
<gene>
    <name evidence="2" type="ORF">RGR602_CH01926</name>
</gene>
<dbReference type="InterPro" id="IPR029063">
    <property type="entry name" value="SAM-dependent_MTases_sf"/>
</dbReference>
<name>A0A0B4X3Z9_9HYPH</name>
<accession>A0A0B4X3Z9</accession>
<dbReference type="Pfam" id="PF08241">
    <property type="entry name" value="Methyltransf_11"/>
    <property type="match status" value="1"/>
</dbReference>
<dbReference type="CDD" id="cd02440">
    <property type="entry name" value="AdoMet_MTases"/>
    <property type="match status" value="1"/>
</dbReference>
<dbReference type="GO" id="GO:0008757">
    <property type="term" value="F:S-adenosylmethionine-dependent methyltransferase activity"/>
    <property type="evidence" value="ECO:0007669"/>
    <property type="project" value="InterPro"/>
</dbReference>
<evidence type="ECO:0000313" key="3">
    <source>
        <dbReference type="Proteomes" id="UP000031368"/>
    </source>
</evidence>
<dbReference type="EMBL" id="CP006877">
    <property type="protein sequence ID" value="AJD41257.1"/>
    <property type="molecule type" value="Genomic_DNA"/>
</dbReference>
<dbReference type="AlphaFoldDB" id="A0A0B4X3Z9"/>
<organism evidence="2 3">
    <name type="scientific">Rhizobium gallicum bv. gallicum R602sp</name>
    <dbReference type="NCBI Taxonomy" id="1041138"/>
    <lineage>
        <taxon>Bacteria</taxon>
        <taxon>Pseudomonadati</taxon>
        <taxon>Pseudomonadota</taxon>
        <taxon>Alphaproteobacteria</taxon>
        <taxon>Hyphomicrobiales</taxon>
        <taxon>Rhizobiaceae</taxon>
        <taxon>Rhizobium/Agrobacterium group</taxon>
        <taxon>Rhizobium</taxon>
    </lineage>
</organism>
<dbReference type="Gene3D" id="3.40.50.150">
    <property type="entry name" value="Vaccinia Virus protein VP39"/>
    <property type="match status" value="1"/>
</dbReference>
<dbReference type="InterPro" id="IPR013216">
    <property type="entry name" value="Methyltransf_11"/>
</dbReference>
<dbReference type="Proteomes" id="UP000031368">
    <property type="component" value="Chromosome"/>
</dbReference>
<dbReference type="PANTHER" id="PTHR43591:SF110">
    <property type="entry name" value="RHODANESE DOMAIN-CONTAINING PROTEIN"/>
    <property type="match status" value="1"/>
</dbReference>
<feature type="domain" description="Methyltransferase type 11" evidence="1">
    <location>
        <begin position="55"/>
        <end position="151"/>
    </location>
</feature>
<evidence type="ECO:0000259" key="1">
    <source>
        <dbReference type="Pfam" id="PF08241"/>
    </source>
</evidence>
<dbReference type="SUPFAM" id="SSF53335">
    <property type="entry name" value="S-adenosyl-L-methionine-dependent methyltransferases"/>
    <property type="match status" value="1"/>
</dbReference>
<evidence type="ECO:0000313" key="2">
    <source>
        <dbReference type="EMBL" id="AJD41257.1"/>
    </source>
</evidence>
<keyword evidence="2" id="KW-0489">Methyltransferase</keyword>
<protein>
    <submittedName>
        <fullName evidence="2">SAM-dependent methyltransferase protein</fullName>
    </submittedName>
</protein>
<reference evidence="2 3" key="1">
    <citation type="submission" date="2013-11" db="EMBL/GenBank/DDBJ databases">
        <title>Complete genome sequence of Rhizobium gallicum bv. gallicum R602.</title>
        <authorList>
            <person name="Bustos P."/>
            <person name="Santamaria R.I."/>
            <person name="Lozano L."/>
            <person name="Acosta J.L."/>
            <person name="Ormeno-Orrillo E."/>
            <person name="Rogel M.A."/>
            <person name="Romero D."/>
            <person name="Cevallos M.A."/>
            <person name="Martinez-Romero E."/>
            <person name="Gonzalez V."/>
        </authorList>
    </citation>
    <scope>NUCLEOTIDE SEQUENCE [LARGE SCALE GENOMIC DNA]</scope>
    <source>
        <strain evidence="2 3">R602</strain>
    </source>
</reference>
<keyword evidence="3" id="KW-1185">Reference proteome</keyword>
<dbReference type="PANTHER" id="PTHR43591">
    <property type="entry name" value="METHYLTRANSFERASE"/>
    <property type="match status" value="1"/>
</dbReference>
<dbReference type="KEGG" id="rga:RGR602_CH01926"/>
<proteinExistence type="predicted"/>
<dbReference type="GO" id="GO:0032259">
    <property type="term" value="P:methylation"/>
    <property type="evidence" value="ECO:0007669"/>
    <property type="project" value="UniProtKB-KW"/>
</dbReference>
<dbReference type="HOGENOM" id="CLU_037990_2_0_5"/>